<evidence type="ECO:0000259" key="3">
    <source>
        <dbReference type="Pfam" id="PF12804"/>
    </source>
</evidence>
<feature type="domain" description="MobA-like NTP transferase" evidence="3">
    <location>
        <begin position="7"/>
        <end position="159"/>
    </location>
</feature>
<dbReference type="GO" id="GO:0016779">
    <property type="term" value="F:nucleotidyltransferase activity"/>
    <property type="evidence" value="ECO:0007669"/>
    <property type="project" value="TreeGrafter"/>
</dbReference>
<dbReference type="AlphaFoldDB" id="A0AAE3ZIC3"/>
<evidence type="ECO:0000313" key="4">
    <source>
        <dbReference type="EMBL" id="MDR7304426.1"/>
    </source>
</evidence>
<sequence length="189" mass="19337">MADEFAVIILAGGRGSRLGGVDKAAVRVGGSSLLDRTLEAACAGKPVVVVGPRVSDREVVWTREDPPGSGPLAGLAAGLRQVPAAAELVAVLAVDHPHLTRATLHRLADAVVAESMCSGAVLIDAEGAPQWLLGVWRVDALRTGMPAQVSGGSVRSVLEPLDPAFVPGQGAEASDVDTPEDLRRAADDS</sequence>
<dbReference type="EMBL" id="JAVDXW010000001">
    <property type="protein sequence ID" value="MDR7304426.1"/>
    <property type="molecule type" value="Genomic_DNA"/>
</dbReference>
<evidence type="ECO:0000256" key="2">
    <source>
        <dbReference type="SAM" id="MobiDB-lite"/>
    </source>
</evidence>
<gene>
    <name evidence="4" type="ORF">JOF55_004607</name>
</gene>
<organism evidence="4 5">
    <name type="scientific">Haloactinomyces albus</name>
    <dbReference type="NCBI Taxonomy" id="1352928"/>
    <lineage>
        <taxon>Bacteria</taxon>
        <taxon>Bacillati</taxon>
        <taxon>Actinomycetota</taxon>
        <taxon>Actinomycetes</taxon>
        <taxon>Actinopolysporales</taxon>
        <taxon>Actinopolysporaceae</taxon>
        <taxon>Haloactinomyces</taxon>
    </lineage>
</organism>
<name>A0AAE3ZIC3_9ACTN</name>
<evidence type="ECO:0000256" key="1">
    <source>
        <dbReference type="ARBA" id="ARBA00022679"/>
    </source>
</evidence>
<keyword evidence="5" id="KW-1185">Reference proteome</keyword>
<dbReference type="InterPro" id="IPR029044">
    <property type="entry name" value="Nucleotide-diphossugar_trans"/>
</dbReference>
<dbReference type="SUPFAM" id="SSF53448">
    <property type="entry name" value="Nucleotide-diphospho-sugar transferases"/>
    <property type="match status" value="1"/>
</dbReference>
<dbReference type="RefSeq" id="WP_310278181.1">
    <property type="nucleotide sequence ID" value="NZ_JAVDXW010000001.1"/>
</dbReference>
<feature type="compositionally biased region" description="Basic and acidic residues" evidence="2">
    <location>
        <begin position="180"/>
        <end position="189"/>
    </location>
</feature>
<dbReference type="PANTHER" id="PTHR19136:SF81">
    <property type="entry name" value="MOLYBDENUM COFACTOR GUANYLYLTRANSFERASE"/>
    <property type="match status" value="1"/>
</dbReference>
<dbReference type="PANTHER" id="PTHR19136">
    <property type="entry name" value="MOLYBDENUM COFACTOR GUANYLYLTRANSFERASE"/>
    <property type="match status" value="1"/>
</dbReference>
<dbReference type="Gene3D" id="3.90.550.10">
    <property type="entry name" value="Spore Coat Polysaccharide Biosynthesis Protein SpsA, Chain A"/>
    <property type="match status" value="1"/>
</dbReference>
<dbReference type="Proteomes" id="UP001180845">
    <property type="component" value="Unassembled WGS sequence"/>
</dbReference>
<accession>A0AAE3ZIC3</accession>
<evidence type="ECO:0000313" key="5">
    <source>
        <dbReference type="Proteomes" id="UP001180845"/>
    </source>
</evidence>
<keyword evidence="1" id="KW-0808">Transferase</keyword>
<reference evidence="4" key="1">
    <citation type="submission" date="2023-07" db="EMBL/GenBank/DDBJ databases">
        <title>Sequencing the genomes of 1000 actinobacteria strains.</title>
        <authorList>
            <person name="Klenk H.-P."/>
        </authorList>
    </citation>
    <scope>NUCLEOTIDE SEQUENCE</scope>
    <source>
        <strain evidence="4">DSM 45977</strain>
    </source>
</reference>
<dbReference type="InterPro" id="IPR025877">
    <property type="entry name" value="MobA-like_NTP_Trfase"/>
</dbReference>
<proteinExistence type="predicted"/>
<dbReference type="Pfam" id="PF12804">
    <property type="entry name" value="NTP_transf_3"/>
    <property type="match status" value="1"/>
</dbReference>
<feature type="region of interest" description="Disordered" evidence="2">
    <location>
        <begin position="165"/>
        <end position="189"/>
    </location>
</feature>
<protein>
    <submittedName>
        <fullName evidence="4">Molybdopterin-guanine dinucleotide biosynthesis protein A</fullName>
    </submittedName>
</protein>
<comment type="caution">
    <text evidence="4">The sequence shown here is derived from an EMBL/GenBank/DDBJ whole genome shotgun (WGS) entry which is preliminary data.</text>
</comment>